<evidence type="ECO:0000313" key="3">
    <source>
        <dbReference type="Proteomes" id="UP001143981"/>
    </source>
</evidence>
<protein>
    <submittedName>
        <fullName evidence="2">Uncharacterized protein</fullName>
    </submittedName>
</protein>
<dbReference type="EMBL" id="JANBOI010001622">
    <property type="protein sequence ID" value="KAJ1726331.1"/>
    <property type="molecule type" value="Genomic_DNA"/>
</dbReference>
<feature type="region of interest" description="Disordered" evidence="1">
    <location>
        <begin position="157"/>
        <end position="186"/>
    </location>
</feature>
<feature type="compositionally biased region" description="Low complexity" evidence="1">
    <location>
        <begin position="329"/>
        <end position="352"/>
    </location>
</feature>
<organism evidence="2 3">
    <name type="scientific">Coemansia biformis</name>
    <dbReference type="NCBI Taxonomy" id="1286918"/>
    <lineage>
        <taxon>Eukaryota</taxon>
        <taxon>Fungi</taxon>
        <taxon>Fungi incertae sedis</taxon>
        <taxon>Zoopagomycota</taxon>
        <taxon>Kickxellomycotina</taxon>
        <taxon>Kickxellomycetes</taxon>
        <taxon>Kickxellales</taxon>
        <taxon>Kickxellaceae</taxon>
        <taxon>Coemansia</taxon>
    </lineage>
</organism>
<feature type="compositionally biased region" description="Pro residues" evidence="1">
    <location>
        <begin position="353"/>
        <end position="373"/>
    </location>
</feature>
<sequence>DVLRGLNTDAGCEQMMTTYMRTAYHHYRLARTAADMGCDDVPPMFAAYAIMICGGMFAACAHSAPTQQLRDRFAQMTVFVKGQAAKCAVRSALFQMTLDEIEQVELMVRFLPRRMTDEQLRQIRDILVPRSIEAAINKRFSSFLRPALPIIRAANQSGSAASPAQPSRRGSISAATASGSSGSPRANPCRAGAIPLTSNLCAIFGQSLASLGPLKSLSSRMRCPISKMLEAQKAAAPRAAGPPSPVAHEKPTDRDEPCAKDLPNCRLSFTAISSLFAGLVVATMDASFFDYMDCPVELPGGDAEAGHIAVPQSPTLSTRTAVGAASHPSGDSQPLSSPRSSASDSLDYTPAQSSPPQPLSPTPTPQRQPPRNQPPQKQGSSLVDLLN</sequence>
<dbReference type="OrthoDB" id="3862662at2759"/>
<proteinExistence type="predicted"/>
<gene>
    <name evidence="2" type="ORF">LPJ61_005258</name>
</gene>
<feature type="compositionally biased region" description="Basic and acidic residues" evidence="1">
    <location>
        <begin position="247"/>
        <end position="259"/>
    </location>
</feature>
<accession>A0A9W7Y953</accession>
<name>A0A9W7Y953_9FUNG</name>
<dbReference type="Proteomes" id="UP001143981">
    <property type="component" value="Unassembled WGS sequence"/>
</dbReference>
<evidence type="ECO:0000256" key="1">
    <source>
        <dbReference type="SAM" id="MobiDB-lite"/>
    </source>
</evidence>
<feature type="region of interest" description="Disordered" evidence="1">
    <location>
        <begin position="234"/>
        <end position="259"/>
    </location>
</feature>
<comment type="caution">
    <text evidence="2">The sequence shown here is derived from an EMBL/GenBank/DDBJ whole genome shotgun (WGS) entry which is preliminary data.</text>
</comment>
<feature type="non-terminal residue" evidence="2">
    <location>
        <position position="1"/>
    </location>
</feature>
<feature type="region of interest" description="Disordered" evidence="1">
    <location>
        <begin position="316"/>
        <end position="387"/>
    </location>
</feature>
<evidence type="ECO:0000313" key="2">
    <source>
        <dbReference type="EMBL" id="KAJ1726331.1"/>
    </source>
</evidence>
<dbReference type="AlphaFoldDB" id="A0A9W7Y953"/>
<reference evidence="2" key="1">
    <citation type="submission" date="2022-07" db="EMBL/GenBank/DDBJ databases">
        <title>Phylogenomic reconstructions and comparative analyses of Kickxellomycotina fungi.</title>
        <authorList>
            <person name="Reynolds N.K."/>
            <person name="Stajich J.E."/>
            <person name="Barry K."/>
            <person name="Grigoriev I.V."/>
            <person name="Crous P."/>
            <person name="Smith M.E."/>
        </authorList>
    </citation>
    <scope>NUCLEOTIDE SEQUENCE</scope>
    <source>
        <strain evidence="2">BCRC 34381</strain>
    </source>
</reference>
<keyword evidence="3" id="KW-1185">Reference proteome</keyword>